<proteinExistence type="predicted"/>
<dbReference type="EMBL" id="QSMZ01000014">
    <property type="protein sequence ID" value="KAA6462784.1"/>
    <property type="molecule type" value="Genomic_DNA"/>
</dbReference>
<gene>
    <name evidence="1" type="ORF">DX932_17560</name>
</gene>
<evidence type="ECO:0000313" key="1">
    <source>
        <dbReference type="EMBL" id="KAA6462784.1"/>
    </source>
</evidence>
<comment type="caution">
    <text evidence="1">The sequence shown here is derived from an EMBL/GenBank/DDBJ whole genome shotgun (WGS) entry which is preliminary data.</text>
</comment>
<dbReference type="Proteomes" id="UP000323321">
    <property type="component" value="Unassembled WGS sequence"/>
</dbReference>
<protein>
    <submittedName>
        <fullName evidence="1">Uncharacterized protein</fullName>
    </submittedName>
</protein>
<sequence>MATLLDECIEALGENIVVFEGEEREKILDSFENSFPITSWARIDWDKFSDFQNIVYLDDIEAYLNKQYGLDSYIIYIIWDEASLPIIKTNLHQILQVIDDVTAVSFDTWLYSPNLGYAIEFYHEGEVRIGNKKEILE</sequence>
<dbReference type="CDD" id="cd20693">
    <property type="entry name" value="CdiI_EcoliA0-like"/>
    <property type="match status" value="1"/>
</dbReference>
<name>A0A9W7Q3S7_BACCE</name>
<dbReference type="InterPro" id="IPR049585">
    <property type="entry name" value="CdiI_EcoliA0-like"/>
</dbReference>
<dbReference type="Pfam" id="PF24172">
    <property type="entry name" value="CdiI_ImmP"/>
    <property type="match status" value="1"/>
</dbReference>
<dbReference type="RefSeq" id="WP_000212599.1">
    <property type="nucleotide sequence ID" value="NZ_CP024655.1"/>
</dbReference>
<evidence type="ECO:0000313" key="2">
    <source>
        <dbReference type="Proteomes" id="UP000323321"/>
    </source>
</evidence>
<dbReference type="AlphaFoldDB" id="A0A9W7Q3S7"/>
<organism evidence="1 2">
    <name type="scientific">Bacillus cereus</name>
    <dbReference type="NCBI Taxonomy" id="1396"/>
    <lineage>
        <taxon>Bacteria</taxon>
        <taxon>Bacillati</taxon>
        <taxon>Bacillota</taxon>
        <taxon>Bacilli</taxon>
        <taxon>Bacillales</taxon>
        <taxon>Bacillaceae</taxon>
        <taxon>Bacillus</taxon>
        <taxon>Bacillus cereus group</taxon>
    </lineage>
</organism>
<accession>A0A9W7Q3S7</accession>
<reference evidence="1 2" key="1">
    <citation type="submission" date="2018-08" db="EMBL/GenBank/DDBJ databases">
        <title>Bacillus phenotypic plasticity.</title>
        <authorList>
            <person name="Hurtado E."/>
        </authorList>
    </citation>
    <scope>NUCLEOTIDE SEQUENCE [LARGE SCALE GENOMIC DNA]</scope>
    <source>
        <strain evidence="1 2">111b</strain>
    </source>
</reference>